<reference evidence="2 3" key="1">
    <citation type="submission" date="2022-12" db="EMBL/GenBank/DDBJ databases">
        <title>Chromosome-level genome of Tegillarca granosa.</title>
        <authorList>
            <person name="Kim J."/>
        </authorList>
    </citation>
    <scope>NUCLEOTIDE SEQUENCE [LARGE SCALE GENOMIC DNA]</scope>
    <source>
        <strain evidence="2">Teg-2019</strain>
        <tissue evidence="2">Adductor muscle</tissue>
    </source>
</reference>
<accession>A0ABQ9FTJ7</accession>
<dbReference type="Proteomes" id="UP001217089">
    <property type="component" value="Unassembled WGS sequence"/>
</dbReference>
<evidence type="ECO:0000256" key="1">
    <source>
        <dbReference type="SAM" id="MobiDB-lite"/>
    </source>
</evidence>
<sequence length="151" mass="16959">MLNQNVQTFVTPHAFTSRGRDRGRTHRGRARDRSRGISRGCENRLRVVRTAYVIIHTVACTKPRKRDILLEFVGNVSREVQRVNFVGSKTPKVSVKNNGLECKFLVDTSASVNILNEATHPTAIKYCEKTHFVPYGGGHKINVLGVKTDTK</sequence>
<evidence type="ECO:0000313" key="2">
    <source>
        <dbReference type="EMBL" id="KAJ8319615.1"/>
    </source>
</evidence>
<proteinExistence type="predicted"/>
<feature type="compositionally biased region" description="Basic residues" evidence="1">
    <location>
        <begin position="21"/>
        <end position="30"/>
    </location>
</feature>
<name>A0ABQ9FTJ7_TEGGR</name>
<dbReference type="EMBL" id="JARBDR010000186">
    <property type="protein sequence ID" value="KAJ8319615.1"/>
    <property type="molecule type" value="Genomic_DNA"/>
</dbReference>
<comment type="caution">
    <text evidence="2">The sequence shown here is derived from an EMBL/GenBank/DDBJ whole genome shotgun (WGS) entry which is preliminary data.</text>
</comment>
<protein>
    <submittedName>
        <fullName evidence="2">Uncharacterized protein</fullName>
    </submittedName>
</protein>
<organism evidence="2 3">
    <name type="scientific">Tegillarca granosa</name>
    <name type="common">Malaysian cockle</name>
    <name type="synonym">Anadara granosa</name>
    <dbReference type="NCBI Taxonomy" id="220873"/>
    <lineage>
        <taxon>Eukaryota</taxon>
        <taxon>Metazoa</taxon>
        <taxon>Spiralia</taxon>
        <taxon>Lophotrochozoa</taxon>
        <taxon>Mollusca</taxon>
        <taxon>Bivalvia</taxon>
        <taxon>Autobranchia</taxon>
        <taxon>Pteriomorphia</taxon>
        <taxon>Arcoida</taxon>
        <taxon>Arcoidea</taxon>
        <taxon>Arcidae</taxon>
        <taxon>Tegillarca</taxon>
    </lineage>
</organism>
<keyword evidence="3" id="KW-1185">Reference proteome</keyword>
<evidence type="ECO:0000313" key="3">
    <source>
        <dbReference type="Proteomes" id="UP001217089"/>
    </source>
</evidence>
<feature type="region of interest" description="Disordered" evidence="1">
    <location>
        <begin position="12"/>
        <end position="35"/>
    </location>
</feature>
<dbReference type="InterPro" id="IPR021109">
    <property type="entry name" value="Peptidase_aspartic_dom_sf"/>
</dbReference>
<dbReference type="SUPFAM" id="SSF50630">
    <property type="entry name" value="Acid proteases"/>
    <property type="match status" value="1"/>
</dbReference>
<gene>
    <name evidence="2" type="ORF">KUTeg_002832</name>
</gene>